<dbReference type="OrthoDB" id="6402335at2"/>
<reference evidence="2" key="1">
    <citation type="submission" date="2011-09" db="EMBL/GenBank/DDBJ databases">
        <title>The permanent draft genome of Mucilaginibacter paludis DSM 18603.</title>
        <authorList>
            <consortium name="US DOE Joint Genome Institute (JGI-PGF)"/>
            <person name="Lucas S."/>
            <person name="Han J."/>
            <person name="Lapidus A."/>
            <person name="Bruce D."/>
            <person name="Goodwin L."/>
            <person name="Pitluck S."/>
            <person name="Peters L."/>
            <person name="Kyrpides N."/>
            <person name="Mavromatis K."/>
            <person name="Ivanova N."/>
            <person name="Mikhailova N."/>
            <person name="Held B."/>
            <person name="Detter J.C."/>
            <person name="Tapia R."/>
            <person name="Han C."/>
            <person name="Land M."/>
            <person name="Hauser L."/>
            <person name="Markowitz V."/>
            <person name="Cheng J.-F."/>
            <person name="Hugenholtz P."/>
            <person name="Woyke T."/>
            <person name="Wu D."/>
            <person name="Tindall B."/>
            <person name="Brambilla E."/>
            <person name="Klenk H.-P."/>
            <person name="Eisen J.A."/>
        </authorList>
    </citation>
    <scope>NUCLEOTIDE SEQUENCE [LARGE SCALE GENOMIC DNA]</scope>
    <source>
        <strain evidence="2">DSM 18603</strain>
    </source>
</reference>
<dbReference type="STRING" id="714943.Mucpa_5555"/>
<accession>H1YC63</accession>
<evidence type="ECO:0000313" key="3">
    <source>
        <dbReference type="Proteomes" id="UP000002774"/>
    </source>
</evidence>
<sequence>MLKLRYLSLLLLFGTSTFAQNNPKRKADSLYQAKNYPAAGRYYLLAANVGEFKASKRNEYYNAACCYALSGKADSAIALLNKAIENGYKDGANLKVDADLTLLHTRPEWAPLLARVEKMKTGTNDPLKVKLVTTDIKNFWRAYDLAQKDTAHRIAIYKKYYVDAGTAGLQDYFALKVGSVKNFVDTHDGKPKFYAAIRKNTLMVDEQKPEMIASFVKLKQLYPAANFPDVYFVMGAFTSGGTSTDNGLLIGLDQSVRTPDIPIGELTLWQNNNFGKLSGLPGMIAHELIHFNQGGLKRDTSLLCGVLVEGMADFIGELISGHSINERLQVWAKGKEQRVWADFEKEMYLKRNYNWIANSNQETADKPADLGYWVGYQICKAYYDKSTDKAKAINDMLNIKDCKAFYEESGAHNLFKNAAN</sequence>
<organism evidence="2 3">
    <name type="scientific">Mucilaginibacter paludis DSM 18603</name>
    <dbReference type="NCBI Taxonomy" id="714943"/>
    <lineage>
        <taxon>Bacteria</taxon>
        <taxon>Pseudomonadati</taxon>
        <taxon>Bacteroidota</taxon>
        <taxon>Sphingobacteriia</taxon>
        <taxon>Sphingobacteriales</taxon>
        <taxon>Sphingobacteriaceae</taxon>
        <taxon>Mucilaginibacter</taxon>
    </lineage>
</organism>
<dbReference type="RefSeq" id="WP_008510935.1">
    <property type="nucleotide sequence ID" value="NZ_CM001403.1"/>
</dbReference>
<feature type="signal peptide" evidence="1">
    <location>
        <begin position="1"/>
        <end position="19"/>
    </location>
</feature>
<dbReference type="AlphaFoldDB" id="H1YC63"/>
<dbReference type="eggNOG" id="COG5504">
    <property type="taxonomic scope" value="Bacteria"/>
</dbReference>
<keyword evidence="1" id="KW-0732">Signal</keyword>
<evidence type="ECO:0000313" key="2">
    <source>
        <dbReference type="EMBL" id="EHQ29626.1"/>
    </source>
</evidence>
<dbReference type="Proteomes" id="UP000002774">
    <property type="component" value="Chromosome"/>
</dbReference>
<protein>
    <submittedName>
        <fullName evidence="2">Uncharacterized protein</fullName>
    </submittedName>
</protein>
<feature type="chain" id="PRO_5003558430" evidence="1">
    <location>
        <begin position="20"/>
        <end position="420"/>
    </location>
</feature>
<dbReference type="NCBIfam" id="NF047558">
    <property type="entry name" value="TPR_END_plus"/>
    <property type="match status" value="1"/>
</dbReference>
<keyword evidence="3" id="KW-1185">Reference proteome</keyword>
<proteinExistence type="predicted"/>
<gene>
    <name evidence="2" type="ORF">Mucpa_5555</name>
</gene>
<dbReference type="InterPro" id="IPR019853">
    <property type="entry name" value="GldB-like"/>
</dbReference>
<evidence type="ECO:0000256" key="1">
    <source>
        <dbReference type="SAM" id="SignalP"/>
    </source>
</evidence>
<dbReference type="EMBL" id="CM001403">
    <property type="protein sequence ID" value="EHQ29626.1"/>
    <property type="molecule type" value="Genomic_DNA"/>
</dbReference>
<name>H1YC63_9SPHI</name>
<dbReference type="Pfam" id="PF25594">
    <property type="entry name" value="GldB_lipo"/>
    <property type="match status" value="1"/>
</dbReference>
<dbReference type="HOGENOM" id="CLU_640469_0_0_10"/>